<evidence type="ECO:0000259" key="3">
    <source>
        <dbReference type="Pfam" id="PF16370"/>
    </source>
</evidence>
<dbReference type="RefSeq" id="WP_182042547.1">
    <property type="nucleotide sequence ID" value="NZ_JACDZE010000001.1"/>
</dbReference>
<dbReference type="PANTHER" id="PTHR43143">
    <property type="entry name" value="METALLOPHOSPHOESTERASE, CALCINEURIN SUPERFAMILY"/>
    <property type="match status" value="1"/>
</dbReference>
<dbReference type="GO" id="GO:0016787">
    <property type="term" value="F:hydrolase activity"/>
    <property type="evidence" value="ECO:0007669"/>
    <property type="project" value="InterPro"/>
</dbReference>
<comment type="caution">
    <text evidence="5">The sequence shown here is derived from an EMBL/GenBank/DDBJ whole genome shotgun (WGS) entry which is preliminary data.</text>
</comment>
<dbReference type="Proteomes" id="UP000552241">
    <property type="component" value="Unassembled WGS sequence"/>
</dbReference>
<dbReference type="SUPFAM" id="SSF56300">
    <property type="entry name" value="Metallo-dependent phosphatases"/>
    <property type="match status" value="1"/>
</dbReference>
<keyword evidence="1" id="KW-0732">Signal</keyword>
<sequence>MKKSILILLTLCGTLAFAQKKVSGFVYEDANQNGKKERKEKGLAKVSVSNGIQVVQTDENGKYELPLSDDNQIFVIKPSGYAFAIDEFNLPKFYVTHKPNGSPDADFKYKAVAPTGKLPKSVDFGMVAQNESKDFSAFLFGDPQPYSLEELEYFRKAIVTEAANNKNGVLLGISLGDLVGDNLSYHPPYKEVMKEMGLPWYNVIGNHDMNYEAKEDLYSDETFELNFGPANYAFNYGEAHFLILDDIIYPDPRDGKGYWGGFRPDQIEFVQNNLKFIDKDKLIVISFHIPLFVGDEQHFHPESRQQLFDLLKDYPNILLLSAHTHFQTNQFYTEDQGWKGAKPLHEYNVGTTSGDWYSGEFNENGVPVSTMRDGTPVGYAFLNIKGNQYELDYKVVGKPLDYKMEIYAPKVVADKGWNTAMVFANVFMGTENDKVEIRFDDGEWKPMVKVKTEDPSYYAAVQKWDLSVTLLTGRRPSNPVESSHIWSAKISNKLGVGNHKIEIKITDMFGRTFSDTETYRIEAKK</sequence>
<gene>
    <name evidence="5" type="ORF">HU137_04225</name>
</gene>
<feature type="domain" description="Calcineurin-like phosphoesterase" evidence="2">
    <location>
        <begin position="141"/>
        <end position="325"/>
    </location>
</feature>
<dbReference type="InterPro" id="IPR029052">
    <property type="entry name" value="Metallo-depent_PP-like"/>
</dbReference>
<dbReference type="Pfam" id="PF16371">
    <property type="entry name" value="MetallophosN"/>
    <property type="match status" value="1"/>
</dbReference>
<dbReference type="Gene3D" id="3.60.21.10">
    <property type="match status" value="1"/>
</dbReference>
<proteinExistence type="predicted"/>
<dbReference type="InterPro" id="IPR051918">
    <property type="entry name" value="STPP_CPPED1"/>
</dbReference>
<dbReference type="AlphaFoldDB" id="A0A838ZKR4"/>
<dbReference type="InterPro" id="IPR032285">
    <property type="entry name" value="Metallophos_N"/>
</dbReference>
<keyword evidence="6" id="KW-1185">Reference proteome</keyword>
<protein>
    <submittedName>
        <fullName evidence="5">Calcineurin-like phosphoesterase C-terminal domain-containing protein</fullName>
    </submittedName>
</protein>
<dbReference type="PANTHER" id="PTHR43143:SF6">
    <property type="entry name" value="BLL3016 PROTEIN"/>
    <property type="match status" value="1"/>
</dbReference>
<feature type="domain" description="Calcineurin-like phosphoesterase N-terminal" evidence="4">
    <location>
        <begin position="37"/>
        <end position="108"/>
    </location>
</feature>
<dbReference type="InterPro" id="IPR004843">
    <property type="entry name" value="Calcineurin-like_PHP"/>
</dbReference>
<reference evidence="5 6" key="1">
    <citation type="submission" date="2020-07" db="EMBL/GenBank/DDBJ databases">
        <title>Moheibacter lacus sp. nov., a member of the family Flavobacteriaceae isolated from freshwater lake sediment.</title>
        <authorList>
            <person name="Liu Y."/>
        </authorList>
    </citation>
    <scope>NUCLEOTIDE SEQUENCE [LARGE SCALE GENOMIC DNA]</scope>
    <source>
        <strain evidence="5 6">BDHS18</strain>
    </source>
</reference>
<dbReference type="Pfam" id="PF16370">
    <property type="entry name" value="MetallophosC"/>
    <property type="match status" value="1"/>
</dbReference>
<dbReference type="InterPro" id="IPR032288">
    <property type="entry name" value="Metallophos_C"/>
</dbReference>
<evidence type="ECO:0000259" key="4">
    <source>
        <dbReference type="Pfam" id="PF16371"/>
    </source>
</evidence>
<name>A0A838ZKR4_9FLAO</name>
<dbReference type="Gene3D" id="2.60.40.10">
    <property type="entry name" value="Immunoglobulins"/>
    <property type="match status" value="1"/>
</dbReference>
<feature type="signal peptide" evidence="1">
    <location>
        <begin position="1"/>
        <end position="18"/>
    </location>
</feature>
<evidence type="ECO:0000259" key="2">
    <source>
        <dbReference type="Pfam" id="PF00149"/>
    </source>
</evidence>
<dbReference type="Pfam" id="PF00149">
    <property type="entry name" value="Metallophos"/>
    <property type="match status" value="1"/>
</dbReference>
<organism evidence="5 6">
    <name type="scientific">Moheibacter lacus</name>
    <dbReference type="NCBI Taxonomy" id="2745851"/>
    <lineage>
        <taxon>Bacteria</taxon>
        <taxon>Pseudomonadati</taxon>
        <taxon>Bacteroidota</taxon>
        <taxon>Flavobacteriia</taxon>
        <taxon>Flavobacteriales</taxon>
        <taxon>Weeksellaceae</taxon>
        <taxon>Moheibacter</taxon>
    </lineage>
</organism>
<dbReference type="InterPro" id="IPR013783">
    <property type="entry name" value="Ig-like_fold"/>
</dbReference>
<feature type="domain" description="Calcineurin-like phosphoesterase C-terminal" evidence="3">
    <location>
        <begin position="346"/>
        <end position="513"/>
    </location>
</feature>
<accession>A0A838ZKR4</accession>
<feature type="chain" id="PRO_5032295122" evidence="1">
    <location>
        <begin position="19"/>
        <end position="525"/>
    </location>
</feature>
<dbReference type="EMBL" id="JACDZE010000001">
    <property type="protein sequence ID" value="MBA5628974.1"/>
    <property type="molecule type" value="Genomic_DNA"/>
</dbReference>
<evidence type="ECO:0000313" key="6">
    <source>
        <dbReference type="Proteomes" id="UP000552241"/>
    </source>
</evidence>
<evidence type="ECO:0000256" key="1">
    <source>
        <dbReference type="SAM" id="SignalP"/>
    </source>
</evidence>
<evidence type="ECO:0000313" key="5">
    <source>
        <dbReference type="EMBL" id="MBA5628974.1"/>
    </source>
</evidence>